<protein>
    <recommendedName>
        <fullName evidence="2">Single-stranded DNA-binding protein</fullName>
    </recommendedName>
</protein>
<dbReference type="InterPro" id="IPR011344">
    <property type="entry name" value="ssDNA-bd"/>
</dbReference>
<dbReference type="HOGENOM" id="CLU_1988174_0_0_10"/>
<keyword evidence="1 2" id="KW-0238">DNA-binding</keyword>
<dbReference type="AlphaFoldDB" id="G6AU84"/>
<comment type="caution">
    <text evidence="3">The sequence shown here is derived from an EMBL/GenBank/DDBJ whole genome shotgun (WGS) entry which is preliminary data.</text>
</comment>
<dbReference type="RefSeq" id="WP_007896849.1">
    <property type="nucleotide sequence ID" value="NZ_JH379348.1"/>
</dbReference>
<dbReference type="PIRSF" id="PIRSF002070">
    <property type="entry name" value="SSB"/>
    <property type="match status" value="1"/>
</dbReference>
<reference evidence="3 4" key="1">
    <citation type="submission" date="2011-08" db="EMBL/GenBank/DDBJ databases">
        <authorList>
            <person name="Weinstock G."/>
            <person name="Sodergren E."/>
            <person name="Clifton S."/>
            <person name="Fulton L."/>
            <person name="Fulton B."/>
            <person name="Courtney L."/>
            <person name="Fronick C."/>
            <person name="Harrison M."/>
            <person name="Strong C."/>
            <person name="Farmer C."/>
            <person name="Delahaunty K."/>
            <person name="Markovic C."/>
            <person name="Hall O."/>
            <person name="Minx P."/>
            <person name="Tomlinson C."/>
            <person name="Mitreva M."/>
            <person name="Hou S."/>
            <person name="Chen J."/>
            <person name="Wollam A."/>
            <person name="Pepin K.H."/>
            <person name="Johnson M."/>
            <person name="Bhonagiri V."/>
            <person name="Zhang X."/>
            <person name="Suruliraj S."/>
            <person name="Warren W."/>
            <person name="Chinwalla A."/>
            <person name="Mardis E.R."/>
            <person name="Wilson R.K."/>
        </authorList>
    </citation>
    <scope>NUCLEOTIDE SEQUENCE [LARGE SCALE GENOMIC DNA]</scope>
    <source>
        <strain evidence="3 4">DSM 18206</strain>
    </source>
</reference>
<sequence>MKKIENTFAVTGFIGKDAEIHQFTSASVARFSLAVSRLEKNGEESNRISAFMNIEAWRKNENTDSFDMLTKGTMLTVEGYFKPEEWIDKDGTKHNRIVTVAVKFYPPVEKEEEAPKKQAKPVKKGKK</sequence>
<dbReference type="EMBL" id="AFZZ01000023">
    <property type="protein sequence ID" value="EHJ42023.1"/>
    <property type="molecule type" value="Genomic_DNA"/>
</dbReference>
<evidence type="ECO:0000313" key="4">
    <source>
        <dbReference type="Proteomes" id="UP000004407"/>
    </source>
</evidence>
<gene>
    <name evidence="3" type="ORF">HMPREF0673_00168</name>
</gene>
<dbReference type="InterPro" id="IPR000424">
    <property type="entry name" value="Primosome_PriB/ssb"/>
</dbReference>
<dbReference type="GeneID" id="78336073"/>
<dbReference type="GO" id="GO:0003697">
    <property type="term" value="F:single-stranded DNA binding"/>
    <property type="evidence" value="ECO:0007669"/>
    <property type="project" value="InterPro"/>
</dbReference>
<organism evidence="3 4">
    <name type="scientific">Leyella stercorea DSM 18206</name>
    <dbReference type="NCBI Taxonomy" id="1002367"/>
    <lineage>
        <taxon>Bacteria</taxon>
        <taxon>Pseudomonadati</taxon>
        <taxon>Bacteroidota</taxon>
        <taxon>Bacteroidia</taxon>
        <taxon>Bacteroidales</taxon>
        <taxon>Prevotellaceae</taxon>
        <taxon>Leyella</taxon>
    </lineage>
</organism>
<proteinExistence type="predicted"/>
<dbReference type="Gene3D" id="2.40.50.140">
    <property type="entry name" value="Nucleic acid-binding proteins"/>
    <property type="match status" value="1"/>
</dbReference>
<evidence type="ECO:0000313" key="3">
    <source>
        <dbReference type="EMBL" id="EHJ42023.1"/>
    </source>
</evidence>
<dbReference type="Proteomes" id="UP000004407">
    <property type="component" value="Unassembled WGS sequence"/>
</dbReference>
<dbReference type="PATRIC" id="fig|1002367.3.peg.134"/>
<dbReference type="eggNOG" id="ENOG5033UDM">
    <property type="taxonomic scope" value="Bacteria"/>
</dbReference>
<name>G6AU84_9BACT</name>
<dbReference type="GO" id="GO:0006260">
    <property type="term" value="P:DNA replication"/>
    <property type="evidence" value="ECO:0007669"/>
    <property type="project" value="InterPro"/>
</dbReference>
<evidence type="ECO:0000256" key="1">
    <source>
        <dbReference type="ARBA" id="ARBA00023125"/>
    </source>
</evidence>
<accession>G6AU84</accession>
<dbReference type="CDD" id="cd04496">
    <property type="entry name" value="SSB_OBF"/>
    <property type="match status" value="1"/>
</dbReference>
<evidence type="ECO:0000256" key="2">
    <source>
        <dbReference type="PIRNR" id="PIRNR002070"/>
    </source>
</evidence>
<dbReference type="PROSITE" id="PS50935">
    <property type="entry name" value="SSB"/>
    <property type="match status" value="1"/>
</dbReference>
<dbReference type="InterPro" id="IPR012340">
    <property type="entry name" value="NA-bd_OB-fold"/>
</dbReference>
<dbReference type="Pfam" id="PF00436">
    <property type="entry name" value="SSB"/>
    <property type="match status" value="1"/>
</dbReference>
<dbReference type="SUPFAM" id="SSF50249">
    <property type="entry name" value="Nucleic acid-binding proteins"/>
    <property type="match status" value="1"/>
</dbReference>